<proteinExistence type="predicted"/>
<sequence>QTLRRRQHPSVAGQHRRLIVCLRSKTLKNVAAMTLTWICFGRWRGTSKSPIVVRI</sequence>
<feature type="non-terminal residue" evidence="1">
    <location>
        <position position="1"/>
    </location>
</feature>
<name>A0A6J4PC96_9CYAN</name>
<accession>A0A6J4PC96</accession>
<evidence type="ECO:0000313" key="1">
    <source>
        <dbReference type="EMBL" id="CAA9411943.1"/>
    </source>
</evidence>
<dbReference type="EMBL" id="CADCTY010002228">
    <property type="protein sequence ID" value="CAA9411943.1"/>
    <property type="molecule type" value="Genomic_DNA"/>
</dbReference>
<reference evidence="1" key="1">
    <citation type="submission" date="2020-02" db="EMBL/GenBank/DDBJ databases">
        <authorList>
            <person name="Meier V. D."/>
        </authorList>
    </citation>
    <scope>NUCLEOTIDE SEQUENCE</scope>
    <source>
        <strain evidence="1">AVDCRST_MAG94</strain>
    </source>
</reference>
<gene>
    <name evidence="1" type="ORF">AVDCRST_MAG94-6481</name>
</gene>
<protein>
    <submittedName>
        <fullName evidence="1">Uncharacterized protein</fullName>
    </submittedName>
</protein>
<feature type="non-terminal residue" evidence="1">
    <location>
        <position position="55"/>
    </location>
</feature>
<organism evidence="1">
    <name type="scientific">uncultured Leptolyngbya sp</name>
    <dbReference type="NCBI Taxonomy" id="332963"/>
    <lineage>
        <taxon>Bacteria</taxon>
        <taxon>Bacillati</taxon>
        <taxon>Cyanobacteriota</taxon>
        <taxon>Cyanophyceae</taxon>
        <taxon>Leptolyngbyales</taxon>
        <taxon>Leptolyngbyaceae</taxon>
        <taxon>Leptolyngbya group</taxon>
        <taxon>Leptolyngbya</taxon>
        <taxon>environmental samples</taxon>
    </lineage>
</organism>
<dbReference type="AlphaFoldDB" id="A0A6J4PC96"/>